<comment type="caution">
    <text evidence="3">The sequence shown here is derived from an EMBL/GenBank/DDBJ whole genome shotgun (WGS) entry which is preliminary data.</text>
</comment>
<feature type="compositionally biased region" description="Polar residues" evidence="2">
    <location>
        <begin position="425"/>
        <end position="434"/>
    </location>
</feature>
<dbReference type="AlphaFoldDB" id="A0AA39NH91"/>
<feature type="compositionally biased region" description="Basic and acidic residues" evidence="2">
    <location>
        <begin position="1"/>
        <end position="12"/>
    </location>
</feature>
<dbReference type="PANTHER" id="PTHR42107">
    <property type="entry name" value="YALI0D24453P"/>
    <property type="match status" value="1"/>
</dbReference>
<evidence type="ECO:0000256" key="1">
    <source>
        <dbReference type="SAM" id="Coils"/>
    </source>
</evidence>
<feature type="compositionally biased region" description="Acidic residues" evidence="2">
    <location>
        <begin position="341"/>
        <end position="354"/>
    </location>
</feature>
<evidence type="ECO:0000313" key="4">
    <source>
        <dbReference type="Proteomes" id="UP001175211"/>
    </source>
</evidence>
<gene>
    <name evidence="3" type="ORF">EV420DRAFT_1515109</name>
</gene>
<organism evidence="3 4">
    <name type="scientific">Armillaria tabescens</name>
    <name type="common">Ringless honey mushroom</name>
    <name type="synonym">Agaricus tabescens</name>
    <dbReference type="NCBI Taxonomy" id="1929756"/>
    <lineage>
        <taxon>Eukaryota</taxon>
        <taxon>Fungi</taxon>
        <taxon>Dikarya</taxon>
        <taxon>Basidiomycota</taxon>
        <taxon>Agaricomycotina</taxon>
        <taxon>Agaricomycetes</taxon>
        <taxon>Agaricomycetidae</taxon>
        <taxon>Agaricales</taxon>
        <taxon>Marasmiineae</taxon>
        <taxon>Physalacriaceae</taxon>
        <taxon>Desarmillaria</taxon>
    </lineage>
</organism>
<feature type="region of interest" description="Disordered" evidence="2">
    <location>
        <begin position="1"/>
        <end position="20"/>
    </location>
</feature>
<dbReference type="EMBL" id="JAUEPS010000005">
    <property type="protein sequence ID" value="KAK0465606.1"/>
    <property type="molecule type" value="Genomic_DNA"/>
</dbReference>
<evidence type="ECO:0008006" key="5">
    <source>
        <dbReference type="Google" id="ProtNLM"/>
    </source>
</evidence>
<keyword evidence="4" id="KW-1185">Reference proteome</keyword>
<dbReference type="RefSeq" id="XP_060336654.1">
    <property type="nucleotide sequence ID" value="XM_060471879.1"/>
</dbReference>
<feature type="compositionally biased region" description="Basic and acidic residues" evidence="2">
    <location>
        <begin position="172"/>
        <end position="184"/>
    </location>
</feature>
<dbReference type="GeneID" id="85355427"/>
<keyword evidence="1" id="KW-0175">Coiled coil</keyword>
<reference evidence="3" key="1">
    <citation type="submission" date="2023-06" db="EMBL/GenBank/DDBJ databases">
        <authorList>
            <consortium name="Lawrence Berkeley National Laboratory"/>
            <person name="Ahrendt S."/>
            <person name="Sahu N."/>
            <person name="Indic B."/>
            <person name="Wong-Bajracharya J."/>
            <person name="Merenyi Z."/>
            <person name="Ke H.-M."/>
            <person name="Monk M."/>
            <person name="Kocsube S."/>
            <person name="Drula E."/>
            <person name="Lipzen A."/>
            <person name="Balint B."/>
            <person name="Henrissat B."/>
            <person name="Andreopoulos B."/>
            <person name="Martin F.M."/>
            <person name="Harder C.B."/>
            <person name="Rigling D."/>
            <person name="Ford K.L."/>
            <person name="Foster G.D."/>
            <person name="Pangilinan J."/>
            <person name="Papanicolaou A."/>
            <person name="Barry K."/>
            <person name="LaButti K."/>
            <person name="Viragh M."/>
            <person name="Koriabine M."/>
            <person name="Yan M."/>
            <person name="Riley R."/>
            <person name="Champramary S."/>
            <person name="Plett K.L."/>
            <person name="Tsai I.J."/>
            <person name="Slot J."/>
            <person name="Sipos G."/>
            <person name="Plett J."/>
            <person name="Nagy L.G."/>
            <person name="Grigoriev I.V."/>
        </authorList>
    </citation>
    <scope>NUCLEOTIDE SEQUENCE</scope>
    <source>
        <strain evidence="3">CCBAS 213</strain>
    </source>
</reference>
<feature type="region of interest" description="Disordered" evidence="2">
    <location>
        <begin position="165"/>
        <end position="184"/>
    </location>
</feature>
<feature type="compositionally biased region" description="Low complexity" evidence="2">
    <location>
        <begin position="503"/>
        <end position="518"/>
    </location>
</feature>
<sequence length="549" mass="61779">MPPSKPDFKDHICPPSNATHPSDRWESLFVYSFICKFTNLRGKVDGLETPMDLENALLSQEPNPILSQVLSRFILNLRPQTRNLGIDQISSTVANVLTEFFKTSERTVFWDEDLRRNVDPLSGLEGGFFAASWDLKLNVLRQLVELQLVHSADIKAKLDRAWGVAPHKQKKKESDSSRPRAEDPFSRTRLQLLPIGQDVDRKRYWIADDSPRIYVSTNPWKMSSTFETLASTREEYMAAIESLKASAPNPKKSARAAHVKRAEAQHSALISSLEERVPAIDAEIARAQRARRKMEQRLALYAQADLRETRTRRQTRKPDYVDYIQDLDSDNDADEYRYQDDGYDEDEDFANDQDSDSKPSRKRHRVTNVEPRRSTRTSTRSNGKREASADDPWGGWRGERRSTRLGAPADTQFDAEPSSKRARTADSTASTNSGDLRISPVDPPPQSKNGLGIKASGAAALKPTEVALEQIAGKKRSKYWVYAVEPSMLSLEPEPKDRASTMNEVETNGTERNGNGNVDVSMSPPFDEAEDDSDYPKSMEGSLSPIESS</sequence>
<accession>A0AA39NH91</accession>
<dbReference type="PANTHER" id="PTHR42107:SF1">
    <property type="entry name" value="WHIM1 DOMAIN-CONTAINING PROTEIN"/>
    <property type="match status" value="1"/>
</dbReference>
<protein>
    <recommendedName>
        <fullName evidence="5">WHIM1 domain-containing protein</fullName>
    </recommendedName>
</protein>
<feature type="region of interest" description="Disordered" evidence="2">
    <location>
        <begin position="309"/>
        <end position="452"/>
    </location>
</feature>
<evidence type="ECO:0000313" key="3">
    <source>
        <dbReference type="EMBL" id="KAK0465606.1"/>
    </source>
</evidence>
<proteinExistence type="predicted"/>
<name>A0AA39NH91_ARMTA</name>
<dbReference type="Proteomes" id="UP001175211">
    <property type="component" value="Unassembled WGS sequence"/>
</dbReference>
<feature type="coiled-coil region" evidence="1">
    <location>
        <begin position="270"/>
        <end position="304"/>
    </location>
</feature>
<feature type="compositionally biased region" description="Basic and acidic residues" evidence="2">
    <location>
        <begin position="309"/>
        <end position="320"/>
    </location>
</feature>
<evidence type="ECO:0000256" key="2">
    <source>
        <dbReference type="SAM" id="MobiDB-lite"/>
    </source>
</evidence>
<feature type="region of interest" description="Disordered" evidence="2">
    <location>
        <begin position="492"/>
        <end position="549"/>
    </location>
</feature>